<evidence type="ECO:0000313" key="2">
    <source>
        <dbReference type="EMBL" id="MCA9383642.1"/>
    </source>
</evidence>
<gene>
    <name evidence="2" type="ORF">KC909_04705</name>
</gene>
<protein>
    <submittedName>
        <fullName evidence="2">DUF1801 domain-containing protein</fullName>
    </submittedName>
</protein>
<dbReference type="Pfam" id="PF08818">
    <property type="entry name" value="DUF1801"/>
    <property type="match status" value="1"/>
</dbReference>
<evidence type="ECO:0000259" key="1">
    <source>
        <dbReference type="Pfam" id="PF08818"/>
    </source>
</evidence>
<dbReference type="InterPro" id="IPR014922">
    <property type="entry name" value="YdhG-like"/>
</dbReference>
<feature type="domain" description="YdhG-like" evidence="1">
    <location>
        <begin position="25"/>
        <end position="130"/>
    </location>
</feature>
<sequence length="138" mass="15716">MSDLKTKKNAASVKAYLDGIIDDQRRKDCIKINKLMEKATGEKGAMWGKSIVGFGTYHYKYASGREGDWMLTGFSSRKQALTLYIMSGFNEYETLLKDLGKFKTGVSCLYIKSLNDINIDILEELIRRSVVHMKETNK</sequence>
<proteinExistence type="predicted"/>
<reference evidence="2" key="2">
    <citation type="journal article" date="2021" name="Microbiome">
        <title>Successional dynamics and alternative stable states in a saline activated sludge microbial community over 9 years.</title>
        <authorList>
            <person name="Wang Y."/>
            <person name="Ye J."/>
            <person name="Ju F."/>
            <person name="Liu L."/>
            <person name="Boyd J.A."/>
            <person name="Deng Y."/>
            <person name="Parks D.H."/>
            <person name="Jiang X."/>
            <person name="Yin X."/>
            <person name="Woodcroft B.J."/>
            <person name="Tyson G.W."/>
            <person name="Hugenholtz P."/>
            <person name="Polz M.F."/>
            <person name="Zhang T."/>
        </authorList>
    </citation>
    <scope>NUCLEOTIDE SEQUENCE</scope>
    <source>
        <strain evidence="2">HKST-UBA14</strain>
    </source>
</reference>
<accession>A0A955L699</accession>
<dbReference type="AlphaFoldDB" id="A0A955L699"/>
<comment type="caution">
    <text evidence="2">The sequence shown here is derived from an EMBL/GenBank/DDBJ whole genome shotgun (WGS) entry which is preliminary data.</text>
</comment>
<dbReference type="Proteomes" id="UP000783287">
    <property type="component" value="Unassembled WGS sequence"/>
</dbReference>
<reference evidence="2" key="1">
    <citation type="submission" date="2020-04" db="EMBL/GenBank/DDBJ databases">
        <authorList>
            <person name="Zhang T."/>
        </authorList>
    </citation>
    <scope>NUCLEOTIDE SEQUENCE</scope>
    <source>
        <strain evidence="2">HKST-UBA14</strain>
    </source>
</reference>
<dbReference type="SUPFAM" id="SSF159888">
    <property type="entry name" value="YdhG-like"/>
    <property type="match status" value="1"/>
</dbReference>
<evidence type="ECO:0000313" key="3">
    <source>
        <dbReference type="Proteomes" id="UP000783287"/>
    </source>
</evidence>
<dbReference type="EMBL" id="JAGQLK010000104">
    <property type="protein sequence ID" value="MCA9383642.1"/>
    <property type="molecule type" value="Genomic_DNA"/>
</dbReference>
<name>A0A955L699_9BACT</name>
<organism evidence="2 3">
    <name type="scientific">Candidatus Dojkabacteria bacterium</name>
    <dbReference type="NCBI Taxonomy" id="2099670"/>
    <lineage>
        <taxon>Bacteria</taxon>
        <taxon>Candidatus Dojkabacteria</taxon>
    </lineage>
</organism>